<proteinExistence type="predicted"/>
<evidence type="ECO:0000313" key="2">
    <source>
        <dbReference type="Proteomes" id="UP000001219"/>
    </source>
</evidence>
<dbReference type="RefSeq" id="WP_012835471.1">
    <property type="nucleotide sequence ID" value="NC_013441.1"/>
</dbReference>
<dbReference type="KEGG" id="gbr:Gbro_3788"/>
<protein>
    <recommendedName>
        <fullName evidence="3">SnoaL-like domain-containing protein</fullName>
    </recommendedName>
</protein>
<dbReference type="EMBL" id="CP001802">
    <property type="protein sequence ID" value="ACY22967.1"/>
    <property type="molecule type" value="Genomic_DNA"/>
</dbReference>
<sequence>MTTVLSRTRGLVLGLVVLILVAVLAVGVAALARTVNTEHAIAANRDQLRSRAGRILADVFSVDARHWSADRARARGLVGPEFAESYGAQLHRAPAAGTVAIVWRPEAVGLVDVALHSGEVLIRVAVTTSGTARPEPTTIRQSVLTRFVKTGDRWLLDRAEVIG</sequence>
<dbReference type="eggNOG" id="ENOG50344NE">
    <property type="taxonomic scope" value="Bacteria"/>
</dbReference>
<dbReference type="Proteomes" id="UP000001219">
    <property type="component" value="Chromosome"/>
</dbReference>
<name>D0L337_GORB4</name>
<gene>
    <name evidence="1" type="ordered locus">Gbro_3788</name>
</gene>
<dbReference type="AlphaFoldDB" id="D0L337"/>
<dbReference type="OrthoDB" id="4379928at2"/>
<reference evidence="2" key="1">
    <citation type="submission" date="2009-10" db="EMBL/GenBank/DDBJ databases">
        <title>The complete chromosome of Gordonia bronchialis DSM 43247.</title>
        <authorList>
            <consortium name="US DOE Joint Genome Institute (JGI-PGF)"/>
            <person name="Lucas S."/>
            <person name="Copeland A."/>
            <person name="Lapidus A."/>
            <person name="Glavina del Rio T."/>
            <person name="Dalin E."/>
            <person name="Tice H."/>
            <person name="Bruce D."/>
            <person name="Goodwin L."/>
            <person name="Pitluck S."/>
            <person name="Kyrpides N."/>
            <person name="Mavromatis K."/>
            <person name="Ivanova N."/>
            <person name="Ovchinnikova G."/>
            <person name="Saunders E."/>
            <person name="Brettin T."/>
            <person name="Detter J.C."/>
            <person name="Han C."/>
            <person name="Larimer F."/>
            <person name="Land M."/>
            <person name="Hauser L."/>
            <person name="Markowitz V."/>
            <person name="Cheng J.-F."/>
            <person name="Hugenholtz P."/>
            <person name="Woyke T."/>
            <person name="Wu D."/>
            <person name="Jando M."/>
            <person name="Schneider S."/>
            <person name="Goeker M."/>
            <person name="Klenk H.-P."/>
            <person name="Eisen J.A."/>
        </authorList>
    </citation>
    <scope>NUCLEOTIDE SEQUENCE [LARGE SCALE GENOMIC DNA]</scope>
    <source>
        <strain evidence="2">ATCC 25592 / DSM 43247 / BCRC 13721 / JCM 3198 / KCTC 3076 / NBRC 16047 / NCTC 10667</strain>
    </source>
</reference>
<evidence type="ECO:0008006" key="3">
    <source>
        <dbReference type="Google" id="ProtNLM"/>
    </source>
</evidence>
<organism evidence="1 2">
    <name type="scientific">Gordonia bronchialis (strain ATCC 25592 / DSM 43247 / BCRC 13721 / JCM 3198 / KCTC 3076 / NBRC 16047 / NCTC 10667)</name>
    <name type="common">Rhodococcus bronchialis</name>
    <dbReference type="NCBI Taxonomy" id="526226"/>
    <lineage>
        <taxon>Bacteria</taxon>
        <taxon>Bacillati</taxon>
        <taxon>Actinomycetota</taxon>
        <taxon>Actinomycetes</taxon>
        <taxon>Mycobacteriales</taxon>
        <taxon>Gordoniaceae</taxon>
        <taxon>Gordonia</taxon>
    </lineage>
</organism>
<reference evidence="1 2" key="2">
    <citation type="journal article" date="2010" name="Stand. Genomic Sci.">
        <title>Complete genome sequence of Gordonia bronchialis type strain (3410).</title>
        <authorList>
            <person name="Ivanova N."/>
            <person name="Sikorski J."/>
            <person name="Jando M."/>
            <person name="Lapidus A."/>
            <person name="Nolan M."/>
            <person name="Lucas S."/>
            <person name="Del Rio T.G."/>
            <person name="Tice H."/>
            <person name="Copeland A."/>
            <person name="Cheng J.F."/>
            <person name="Chen F."/>
            <person name="Bruce D."/>
            <person name="Goodwin L."/>
            <person name="Pitluck S."/>
            <person name="Mavromatis K."/>
            <person name="Ovchinnikova G."/>
            <person name="Pati A."/>
            <person name="Chen A."/>
            <person name="Palaniappan K."/>
            <person name="Land M."/>
            <person name="Hauser L."/>
            <person name="Chang Y.J."/>
            <person name="Jeffries C.D."/>
            <person name="Chain P."/>
            <person name="Saunders E."/>
            <person name="Han C."/>
            <person name="Detter J.C."/>
            <person name="Brettin T."/>
            <person name="Rohde M."/>
            <person name="Goker M."/>
            <person name="Bristow J."/>
            <person name="Eisen J.A."/>
            <person name="Markowitz V."/>
            <person name="Hugenholtz P."/>
            <person name="Klenk H.P."/>
            <person name="Kyrpides N.C."/>
        </authorList>
    </citation>
    <scope>NUCLEOTIDE SEQUENCE [LARGE SCALE GENOMIC DNA]</scope>
    <source>
        <strain evidence="2">ATCC 25592 / DSM 43247 / BCRC 13721 / JCM 3198 / KCTC 3076 / NBRC 16047 / NCTC 10667</strain>
    </source>
</reference>
<dbReference type="HOGENOM" id="CLU_1576275_0_0_11"/>
<accession>D0L337</accession>
<keyword evidence="2" id="KW-1185">Reference proteome</keyword>
<evidence type="ECO:0000313" key="1">
    <source>
        <dbReference type="EMBL" id="ACY22967.1"/>
    </source>
</evidence>
<dbReference type="STRING" id="526226.Gbro_3788"/>